<reference evidence="1" key="1">
    <citation type="journal article" date="2013" name="Genetics">
        <title>The draft genome and transcriptome of Panagrellus redivivus are shaped by the harsh demands of a free-living lifestyle.</title>
        <authorList>
            <person name="Srinivasan J."/>
            <person name="Dillman A.R."/>
            <person name="Macchietto M.G."/>
            <person name="Heikkinen L."/>
            <person name="Lakso M."/>
            <person name="Fracchia K.M."/>
            <person name="Antoshechkin I."/>
            <person name="Mortazavi A."/>
            <person name="Wong G."/>
            <person name="Sternberg P.W."/>
        </authorList>
    </citation>
    <scope>NUCLEOTIDE SEQUENCE [LARGE SCALE GENOMIC DNA]</scope>
    <source>
        <strain evidence="1">MT8872</strain>
    </source>
</reference>
<organism evidence="1 2">
    <name type="scientific">Panagrellus redivivus</name>
    <name type="common">Microworm</name>
    <dbReference type="NCBI Taxonomy" id="6233"/>
    <lineage>
        <taxon>Eukaryota</taxon>
        <taxon>Metazoa</taxon>
        <taxon>Ecdysozoa</taxon>
        <taxon>Nematoda</taxon>
        <taxon>Chromadorea</taxon>
        <taxon>Rhabditida</taxon>
        <taxon>Tylenchina</taxon>
        <taxon>Panagrolaimomorpha</taxon>
        <taxon>Panagrolaimoidea</taxon>
        <taxon>Panagrolaimidae</taxon>
        <taxon>Panagrellus</taxon>
    </lineage>
</organism>
<name>A0A7E4W5W4_PANRE</name>
<accession>A0A7E4W5W4</accession>
<keyword evidence="1" id="KW-1185">Reference proteome</keyword>
<dbReference type="AlphaFoldDB" id="A0A7E4W5W4"/>
<dbReference type="WBParaSite" id="Pan_g6744.t1">
    <property type="protein sequence ID" value="Pan_g6744.t1"/>
    <property type="gene ID" value="Pan_g6744"/>
</dbReference>
<sequence>MAILNYTNVFYKFNLTDVLNVFNHLKKLTVCCCTNNKWITEVLQSRNRSLLNLTLDFTTESAKFERFKPADLLTLLNAQQRGFKLWIIVEDKPAKIKTYFSQLKRFLNKNLAQEINELNIHSFIYHHLYLLGRRESR</sequence>
<evidence type="ECO:0000313" key="1">
    <source>
        <dbReference type="Proteomes" id="UP000492821"/>
    </source>
</evidence>
<protein>
    <submittedName>
        <fullName evidence="2">Uncharacterized protein</fullName>
    </submittedName>
</protein>
<reference evidence="2" key="2">
    <citation type="submission" date="2020-10" db="UniProtKB">
        <authorList>
            <consortium name="WormBaseParasite"/>
        </authorList>
    </citation>
    <scope>IDENTIFICATION</scope>
</reference>
<proteinExistence type="predicted"/>
<evidence type="ECO:0000313" key="2">
    <source>
        <dbReference type="WBParaSite" id="Pan_g6744.t1"/>
    </source>
</evidence>
<dbReference type="Proteomes" id="UP000492821">
    <property type="component" value="Unassembled WGS sequence"/>
</dbReference>